<dbReference type="OMA" id="VNTRCAR"/>
<sequence>MTLLTANSSIASRVRAPRASVRSRASSLRESLSGGWNIRRIVRADIAARDRRGGRVATAVRAADDGNFLDKLNPFKAMEKAKEKNAIAKREKEANQVINDDMRKQLFGDGLGGRMLQGMVNNVAGALKEQMGAAAAASQETYDAAERAVRSDPKMRAALGDGIRCTPPMSQMSSSQNVNGVQTQATTIVFIAQGSNGRQAQVQATGTGGGDQELRLDISGMLDTGEVVKVDGMGGGSMADGVFDVEAKTIDDDDVIDV</sequence>
<dbReference type="AlphaFoldDB" id="C1E181"/>
<protein>
    <submittedName>
        <fullName evidence="1">Uncharacterized protein</fullName>
    </submittedName>
</protein>
<proteinExistence type="predicted"/>
<dbReference type="OrthoDB" id="10572047at2759"/>
<accession>C1E181</accession>
<evidence type="ECO:0000313" key="1">
    <source>
        <dbReference type="EMBL" id="ACO62124.1"/>
    </source>
</evidence>
<dbReference type="KEGG" id="mis:MICPUN_56777"/>
<dbReference type="RefSeq" id="XP_002500866.1">
    <property type="nucleotide sequence ID" value="XM_002500820.1"/>
</dbReference>
<reference evidence="1 2" key="1">
    <citation type="journal article" date="2009" name="Science">
        <title>Green evolution and dynamic adaptations revealed by genomes of the marine picoeukaryotes Micromonas.</title>
        <authorList>
            <person name="Worden A.Z."/>
            <person name="Lee J.H."/>
            <person name="Mock T."/>
            <person name="Rouze P."/>
            <person name="Simmons M.P."/>
            <person name="Aerts A.L."/>
            <person name="Allen A.E."/>
            <person name="Cuvelier M.L."/>
            <person name="Derelle E."/>
            <person name="Everett M.V."/>
            <person name="Foulon E."/>
            <person name="Grimwood J."/>
            <person name="Gundlach H."/>
            <person name="Henrissat B."/>
            <person name="Napoli C."/>
            <person name="McDonald S.M."/>
            <person name="Parker M.S."/>
            <person name="Rombauts S."/>
            <person name="Salamov A."/>
            <person name="Von Dassow P."/>
            <person name="Badger J.H."/>
            <person name="Coutinho P.M."/>
            <person name="Demir E."/>
            <person name="Dubchak I."/>
            <person name="Gentemann C."/>
            <person name="Eikrem W."/>
            <person name="Gready J.E."/>
            <person name="John U."/>
            <person name="Lanier W."/>
            <person name="Lindquist E.A."/>
            <person name="Lucas S."/>
            <person name="Mayer K.F."/>
            <person name="Moreau H."/>
            <person name="Not F."/>
            <person name="Otillar R."/>
            <person name="Panaud O."/>
            <person name="Pangilinan J."/>
            <person name="Paulsen I."/>
            <person name="Piegu B."/>
            <person name="Poliakov A."/>
            <person name="Robbens S."/>
            <person name="Schmutz J."/>
            <person name="Toulza E."/>
            <person name="Wyss T."/>
            <person name="Zelensky A."/>
            <person name="Zhou K."/>
            <person name="Armbrust E.V."/>
            <person name="Bhattacharya D."/>
            <person name="Goodenough U.W."/>
            <person name="Van de Peer Y."/>
            <person name="Grigoriev I.V."/>
        </authorList>
    </citation>
    <scope>NUCLEOTIDE SEQUENCE [LARGE SCALE GENOMIC DNA]</scope>
    <source>
        <strain evidence="2">RCC299 / NOUM17</strain>
    </source>
</reference>
<name>C1E181_MICCC</name>
<dbReference type="EMBL" id="CP001324">
    <property type="protein sequence ID" value="ACO62124.1"/>
    <property type="molecule type" value="Genomic_DNA"/>
</dbReference>
<evidence type="ECO:0000313" key="2">
    <source>
        <dbReference type="Proteomes" id="UP000002009"/>
    </source>
</evidence>
<dbReference type="InParanoid" id="C1E181"/>
<dbReference type="Proteomes" id="UP000002009">
    <property type="component" value="Chromosome 3"/>
</dbReference>
<gene>
    <name evidence="1" type="ORF">MICPUN_56777</name>
</gene>
<dbReference type="GeneID" id="8242055"/>
<organism evidence="1 2">
    <name type="scientific">Micromonas commoda (strain RCC299 / NOUM17 / CCMP2709)</name>
    <name type="common">Picoplanktonic green alga</name>
    <dbReference type="NCBI Taxonomy" id="296587"/>
    <lineage>
        <taxon>Eukaryota</taxon>
        <taxon>Viridiplantae</taxon>
        <taxon>Chlorophyta</taxon>
        <taxon>Mamiellophyceae</taxon>
        <taxon>Mamiellales</taxon>
        <taxon>Mamiellaceae</taxon>
        <taxon>Micromonas</taxon>
    </lineage>
</organism>
<keyword evidence="2" id="KW-1185">Reference proteome</keyword>